<name>A0A843UW31_COLES</name>
<dbReference type="EMBL" id="NMUH01001005">
    <property type="protein sequence ID" value="MQL87781.1"/>
    <property type="molecule type" value="Genomic_DNA"/>
</dbReference>
<gene>
    <name evidence="1" type="ORF">Taro_020344</name>
</gene>
<accession>A0A843UW31</accession>
<dbReference type="Proteomes" id="UP000652761">
    <property type="component" value="Unassembled WGS sequence"/>
</dbReference>
<evidence type="ECO:0000313" key="2">
    <source>
        <dbReference type="Proteomes" id="UP000652761"/>
    </source>
</evidence>
<comment type="caution">
    <text evidence="1">The sequence shown here is derived from an EMBL/GenBank/DDBJ whole genome shotgun (WGS) entry which is preliminary data.</text>
</comment>
<organism evidence="1 2">
    <name type="scientific">Colocasia esculenta</name>
    <name type="common">Wild taro</name>
    <name type="synonym">Arum esculentum</name>
    <dbReference type="NCBI Taxonomy" id="4460"/>
    <lineage>
        <taxon>Eukaryota</taxon>
        <taxon>Viridiplantae</taxon>
        <taxon>Streptophyta</taxon>
        <taxon>Embryophyta</taxon>
        <taxon>Tracheophyta</taxon>
        <taxon>Spermatophyta</taxon>
        <taxon>Magnoliopsida</taxon>
        <taxon>Liliopsida</taxon>
        <taxon>Araceae</taxon>
        <taxon>Aroideae</taxon>
        <taxon>Colocasieae</taxon>
        <taxon>Colocasia</taxon>
    </lineage>
</organism>
<reference evidence="1" key="1">
    <citation type="submission" date="2017-07" db="EMBL/GenBank/DDBJ databases">
        <title>Taro Niue Genome Assembly and Annotation.</title>
        <authorList>
            <person name="Atibalentja N."/>
            <person name="Keating K."/>
            <person name="Fields C.J."/>
        </authorList>
    </citation>
    <scope>NUCLEOTIDE SEQUENCE</scope>
    <source>
        <strain evidence="1">Niue_2</strain>
        <tissue evidence="1">Leaf</tissue>
    </source>
</reference>
<keyword evidence="2" id="KW-1185">Reference proteome</keyword>
<evidence type="ECO:0000313" key="1">
    <source>
        <dbReference type="EMBL" id="MQL87781.1"/>
    </source>
</evidence>
<proteinExistence type="predicted"/>
<sequence length="93" mass="10660">MRCGLLTPNLNLLRHAQRLERHRTPRSGVFLVPRVTFGRNCPSMTQRARLCWQAGIGGKGTEVKLLARKVEVNESLSQRTFPHSRYQKHISPL</sequence>
<dbReference type="AlphaFoldDB" id="A0A843UW31"/>
<protein>
    <submittedName>
        <fullName evidence="1">Uncharacterized protein</fullName>
    </submittedName>
</protein>